<dbReference type="PANTHER" id="PTHR31944">
    <property type="entry name" value="HEME-RESPONSIVE ZINC FINGER TRANSCRIPTION FACTOR HAP1"/>
    <property type="match status" value="1"/>
</dbReference>
<dbReference type="GO" id="GO:0000978">
    <property type="term" value="F:RNA polymerase II cis-regulatory region sequence-specific DNA binding"/>
    <property type="evidence" value="ECO:0007669"/>
    <property type="project" value="TreeGrafter"/>
</dbReference>
<dbReference type="Pfam" id="PF00172">
    <property type="entry name" value="Zn_clus"/>
    <property type="match status" value="1"/>
</dbReference>
<sequence>MGHTAGANDHTPEDRAMSMSGVEEEHEDHGGDAGADGDADSSKPSRKRQRVRLSCLECRRRKLSCNRQLPCDRCIRSETPSRCQYETRSGKVINAASDFSSLPPDFRRPEAVTSTIRERDHERIRKLEHEIVQLRKDMSRQRGSLEGSTPMATSSPSTQAAEGDTADDSRNSAQNMPFPTEKGELRFVRFKEFRTRFLGPHSAAMAMAELTGLSPFMKETADELLRSVKLHSRKDRKKRTEVRERLGLEPDAHLESLLPTKEESDTLVTVYLDTFEQLHRIVHIPTFRRQYANFWEPPETRPAGARRAAFTALVLSIMSISCCLYSHPTIQFIGMMSDNHTSAVKWVTAVDDWLTRQSQKHRKLIHYQIACLLYLGKRVNTIKKKRFWTGAGALIQDGISLGLHRDTRHMAGKMSAYNQEMRRRIWATVQELDMQASFDFGLPTLLSQVHYDVSAPSNLDDNEFDEDTAEVPPSRPPEVYTFSSYQHMSRQSLALRLELSRILYGPPGQADYDDIVRYTNDLMREIDALPSWDQDSGGPHNSKKPILAYTLLHIQLRQYILPLHQQYVKPGTQGTRYQYSENVSYNAARDIVLLHDKLYEQGIQALNFLREDTLTTAIKLCSVTMLQPQGSTNMIMINAKNTVELIEKCISMKEDRLLRSGNYEPWGFVFLYGALGLLQAHLNLKTAADAKASAIERLKNLQYKLHRVRPPASPEDLEASLGGGSAANGGPSRIGSGQISNHDRQQPVIFQGAAASMAGPSMVGTPGVGTPGVGTPGMMMQADFPMQQFGNNFEFQPFPEQVLGDFFNFMPETWPFQ</sequence>
<keyword evidence="3" id="KW-0805">Transcription regulation</keyword>
<dbReference type="Proteomes" id="UP001187682">
    <property type="component" value="Unassembled WGS sequence"/>
</dbReference>
<feature type="region of interest" description="Disordered" evidence="7">
    <location>
        <begin position="1"/>
        <end position="51"/>
    </location>
</feature>
<dbReference type="SMART" id="SM00066">
    <property type="entry name" value="GAL4"/>
    <property type="match status" value="1"/>
</dbReference>
<evidence type="ECO:0000256" key="3">
    <source>
        <dbReference type="ARBA" id="ARBA00023015"/>
    </source>
</evidence>
<reference evidence="9" key="1">
    <citation type="submission" date="2018-03" db="EMBL/GenBank/DDBJ databases">
        <authorList>
            <person name="Guldener U."/>
        </authorList>
    </citation>
    <scope>NUCLEOTIDE SEQUENCE</scope>
</reference>
<evidence type="ECO:0000313" key="9">
    <source>
        <dbReference type="EMBL" id="SPO04277.1"/>
    </source>
</evidence>
<evidence type="ECO:0000259" key="8">
    <source>
        <dbReference type="PROSITE" id="PS50048"/>
    </source>
</evidence>
<dbReference type="GO" id="GO:0005634">
    <property type="term" value="C:nucleus"/>
    <property type="evidence" value="ECO:0007669"/>
    <property type="project" value="TreeGrafter"/>
</dbReference>
<dbReference type="Pfam" id="PF04082">
    <property type="entry name" value="Fungal_trans"/>
    <property type="match status" value="1"/>
</dbReference>
<keyword evidence="5" id="KW-0804">Transcription</keyword>
<dbReference type="InterPro" id="IPR036864">
    <property type="entry name" value="Zn2-C6_fun-type_DNA-bd_sf"/>
</dbReference>
<proteinExistence type="predicted"/>
<dbReference type="AlphaFoldDB" id="A0AAE8SXT4"/>
<keyword evidence="10" id="KW-1185">Reference proteome</keyword>
<comment type="caution">
    <text evidence="9">The sequence shown here is derived from an EMBL/GenBank/DDBJ whole genome shotgun (WGS) entry which is preliminary data.</text>
</comment>
<evidence type="ECO:0000256" key="4">
    <source>
        <dbReference type="ARBA" id="ARBA00023125"/>
    </source>
</evidence>
<dbReference type="SMART" id="SM00906">
    <property type="entry name" value="Fungal_trans"/>
    <property type="match status" value="1"/>
</dbReference>
<dbReference type="GO" id="GO:0008270">
    <property type="term" value="F:zinc ion binding"/>
    <property type="evidence" value="ECO:0007669"/>
    <property type="project" value="InterPro"/>
</dbReference>
<organism evidence="9 10">
    <name type="scientific">Cephalotrichum gorgonifer</name>
    <dbReference type="NCBI Taxonomy" id="2041049"/>
    <lineage>
        <taxon>Eukaryota</taxon>
        <taxon>Fungi</taxon>
        <taxon>Dikarya</taxon>
        <taxon>Ascomycota</taxon>
        <taxon>Pezizomycotina</taxon>
        <taxon>Sordariomycetes</taxon>
        <taxon>Hypocreomycetidae</taxon>
        <taxon>Microascales</taxon>
        <taxon>Microascaceae</taxon>
        <taxon>Cephalotrichum</taxon>
    </lineage>
</organism>
<evidence type="ECO:0000256" key="1">
    <source>
        <dbReference type="ARBA" id="ARBA00022723"/>
    </source>
</evidence>
<dbReference type="SUPFAM" id="SSF57701">
    <property type="entry name" value="Zn2/Cys6 DNA-binding domain"/>
    <property type="match status" value="1"/>
</dbReference>
<protein>
    <recommendedName>
        <fullName evidence="8">Zn(2)-C6 fungal-type domain-containing protein</fullName>
    </recommendedName>
</protein>
<dbReference type="PANTHER" id="PTHR31944:SF130">
    <property type="entry name" value="ZN(II)2CYS6 TRANSCRIPTION FACTO (EUROFUNG)"/>
    <property type="match status" value="1"/>
</dbReference>
<evidence type="ECO:0000256" key="5">
    <source>
        <dbReference type="ARBA" id="ARBA00023163"/>
    </source>
</evidence>
<dbReference type="PROSITE" id="PS50048">
    <property type="entry name" value="ZN2_CY6_FUNGAL_2"/>
    <property type="match status" value="1"/>
</dbReference>
<dbReference type="InterPro" id="IPR007219">
    <property type="entry name" value="XnlR_reg_dom"/>
</dbReference>
<evidence type="ECO:0000256" key="2">
    <source>
        <dbReference type="ARBA" id="ARBA00022833"/>
    </source>
</evidence>
<feature type="region of interest" description="Disordered" evidence="7">
    <location>
        <begin position="712"/>
        <end position="740"/>
    </location>
</feature>
<feature type="compositionally biased region" description="Polar residues" evidence="7">
    <location>
        <begin position="146"/>
        <end position="160"/>
    </location>
</feature>
<dbReference type="GO" id="GO:0001228">
    <property type="term" value="F:DNA-binding transcription activator activity, RNA polymerase II-specific"/>
    <property type="evidence" value="ECO:0007669"/>
    <property type="project" value="TreeGrafter"/>
</dbReference>
<name>A0AAE8SXT4_9PEZI</name>
<keyword evidence="2" id="KW-0862">Zinc</keyword>
<keyword evidence="4" id="KW-0238">DNA-binding</keyword>
<evidence type="ECO:0000256" key="6">
    <source>
        <dbReference type="ARBA" id="ARBA00023242"/>
    </source>
</evidence>
<keyword evidence="6" id="KW-0539">Nucleus</keyword>
<dbReference type="PROSITE" id="PS00463">
    <property type="entry name" value="ZN2_CY6_FUNGAL_1"/>
    <property type="match status" value="1"/>
</dbReference>
<dbReference type="EMBL" id="ONZQ02000010">
    <property type="protein sequence ID" value="SPO04277.1"/>
    <property type="molecule type" value="Genomic_DNA"/>
</dbReference>
<keyword evidence="1" id="KW-0479">Metal-binding</keyword>
<dbReference type="Gene3D" id="4.10.240.10">
    <property type="entry name" value="Zn(2)-C6 fungal-type DNA-binding domain"/>
    <property type="match status" value="1"/>
</dbReference>
<accession>A0AAE8SXT4</accession>
<dbReference type="InterPro" id="IPR001138">
    <property type="entry name" value="Zn2Cys6_DnaBD"/>
</dbReference>
<dbReference type="CDD" id="cd00067">
    <property type="entry name" value="GAL4"/>
    <property type="match status" value="1"/>
</dbReference>
<dbReference type="GO" id="GO:0006351">
    <property type="term" value="P:DNA-templated transcription"/>
    <property type="evidence" value="ECO:0007669"/>
    <property type="project" value="InterPro"/>
</dbReference>
<evidence type="ECO:0000313" key="10">
    <source>
        <dbReference type="Proteomes" id="UP001187682"/>
    </source>
</evidence>
<gene>
    <name evidence="9" type="ORF">DNG_06960</name>
</gene>
<feature type="domain" description="Zn(2)-C6 fungal-type" evidence="8">
    <location>
        <begin position="54"/>
        <end position="85"/>
    </location>
</feature>
<feature type="region of interest" description="Disordered" evidence="7">
    <location>
        <begin position="135"/>
        <end position="180"/>
    </location>
</feature>
<dbReference type="CDD" id="cd12148">
    <property type="entry name" value="fungal_TF_MHR"/>
    <property type="match status" value="1"/>
</dbReference>
<evidence type="ECO:0000256" key="7">
    <source>
        <dbReference type="SAM" id="MobiDB-lite"/>
    </source>
</evidence>
<dbReference type="InterPro" id="IPR051430">
    <property type="entry name" value="Fungal_TF_Env_Response"/>
</dbReference>